<evidence type="ECO:0000313" key="3">
    <source>
        <dbReference type="Proteomes" id="UP000044602"/>
    </source>
</evidence>
<dbReference type="EMBL" id="CVQH01023714">
    <property type="protein sequence ID" value="CRK35859.1"/>
    <property type="molecule type" value="Genomic_DNA"/>
</dbReference>
<evidence type="ECO:0000313" key="2">
    <source>
        <dbReference type="EMBL" id="CRK35859.1"/>
    </source>
</evidence>
<protein>
    <submittedName>
        <fullName evidence="2">Uncharacterized protein</fullName>
    </submittedName>
</protein>
<reference evidence="2 3" key="1">
    <citation type="submission" date="2015-05" db="EMBL/GenBank/DDBJ databases">
        <authorList>
            <person name="Wang D.B."/>
            <person name="Wang M."/>
        </authorList>
    </citation>
    <scope>NUCLEOTIDE SEQUENCE [LARGE SCALE GENOMIC DNA]</scope>
    <source>
        <strain evidence="2">VL1</strain>
    </source>
</reference>
<gene>
    <name evidence="2" type="ORF">BN1708_019857</name>
</gene>
<proteinExistence type="predicted"/>
<dbReference type="Proteomes" id="UP000044602">
    <property type="component" value="Unassembled WGS sequence"/>
</dbReference>
<accession>A0A0G4MNV7</accession>
<name>A0A0G4MNV7_VERLO</name>
<feature type="region of interest" description="Disordered" evidence="1">
    <location>
        <begin position="1"/>
        <end position="29"/>
    </location>
</feature>
<evidence type="ECO:0000256" key="1">
    <source>
        <dbReference type="SAM" id="MobiDB-lite"/>
    </source>
</evidence>
<dbReference type="AlphaFoldDB" id="A0A0G4MNV7"/>
<keyword evidence="3" id="KW-1185">Reference proteome</keyword>
<feature type="non-terminal residue" evidence="2">
    <location>
        <position position="1"/>
    </location>
</feature>
<sequence>AQQRREHWSRVRHDPHLHEPLHDQEEFHG</sequence>
<organism evidence="2 3">
    <name type="scientific">Verticillium longisporum</name>
    <name type="common">Verticillium dahliae var. longisporum</name>
    <dbReference type="NCBI Taxonomy" id="100787"/>
    <lineage>
        <taxon>Eukaryota</taxon>
        <taxon>Fungi</taxon>
        <taxon>Dikarya</taxon>
        <taxon>Ascomycota</taxon>
        <taxon>Pezizomycotina</taxon>
        <taxon>Sordariomycetes</taxon>
        <taxon>Hypocreomycetidae</taxon>
        <taxon>Glomerellales</taxon>
        <taxon>Plectosphaerellaceae</taxon>
        <taxon>Verticillium</taxon>
    </lineage>
</organism>